<protein>
    <submittedName>
        <fullName evidence="2">Uncharacterized protein</fullName>
    </submittedName>
</protein>
<feature type="region of interest" description="Disordered" evidence="1">
    <location>
        <begin position="1"/>
        <end position="75"/>
    </location>
</feature>
<gene>
    <name evidence="2" type="ORF">N0V87_001185</name>
</gene>
<organism evidence="2 3">
    <name type="scientific">Didymella glomerata</name>
    <dbReference type="NCBI Taxonomy" id="749621"/>
    <lineage>
        <taxon>Eukaryota</taxon>
        <taxon>Fungi</taxon>
        <taxon>Dikarya</taxon>
        <taxon>Ascomycota</taxon>
        <taxon>Pezizomycotina</taxon>
        <taxon>Dothideomycetes</taxon>
        <taxon>Pleosporomycetidae</taxon>
        <taxon>Pleosporales</taxon>
        <taxon>Pleosporineae</taxon>
        <taxon>Didymellaceae</taxon>
        <taxon>Didymella</taxon>
    </lineage>
</organism>
<dbReference type="OrthoDB" id="3439627at2759"/>
<evidence type="ECO:0000313" key="3">
    <source>
        <dbReference type="Proteomes" id="UP001140562"/>
    </source>
</evidence>
<evidence type="ECO:0000256" key="1">
    <source>
        <dbReference type="SAM" id="MobiDB-lite"/>
    </source>
</evidence>
<sequence length="75" mass="7485">MPRNGDGSSDNGPIEGQNIVHGDGKPDSQPQHAKNNVAPAPELEKGGAIEGMNASGGGNKADQAEPTVAGDKPAQ</sequence>
<dbReference type="AlphaFoldDB" id="A0A9W9C3H6"/>
<comment type="caution">
    <text evidence="2">The sequence shown here is derived from an EMBL/GenBank/DDBJ whole genome shotgun (WGS) entry which is preliminary data.</text>
</comment>
<name>A0A9W9C3H6_9PLEO</name>
<dbReference type="EMBL" id="JAPEUV010000007">
    <property type="protein sequence ID" value="KAJ4342201.1"/>
    <property type="molecule type" value="Genomic_DNA"/>
</dbReference>
<keyword evidence="3" id="KW-1185">Reference proteome</keyword>
<dbReference type="Proteomes" id="UP001140562">
    <property type="component" value="Unassembled WGS sequence"/>
</dbReference>
<feature type="compositionally biased region" description="Polar residues" evidence="1">
    <location>
        <begin position="1"/>
        <end position="11"/>
    </location>
</feature>
<reference evidence="2" key="1">
    <citation type="submission" date="2022-10" db="EMBL/GenBank/DDBJ databases">
        <title>Tapping the CABI collections for fungal endophytes: first genome assemblies for Collariella, Neodidymelliopsis, Ascochyta clinopodiicola, Didymella pomorum, Didymosphaeria variabile, Neocosmospora piperis and Neocucurbitaria cava.</title>
        <authorList>
            <person name="Hill R."/>
        </authorList>
    </citation>
    <scope>NUCLEOTIDE SEQUENCE</scope>
    <source>
        <strain evidence="2">IMI 360193</strain>
    </source>
</reference>
<accession>A0A9W9C3H6</accession>
<proteinExistence type="predicted"/>
<evidence type="ECO:0000313" key="2">
    <source>
        <dbReference type="EMBL" id="KAJ4342201.1"/>
    </source>
</evidence>